<feature type="DNA-binding region" description="H-T-H motif" evidence="4">
    <location>
        <begin position="33"/>
        <end position="52"/>
    </location>
</feature>
<comment type="caution">
    <text evidence="7">The sequence shown here is derived from an EMBL/GenBank/DDBJ whole genome shotgun (WGS) entry which is preliminary data.</text>
</comment>
<evidence type="ECO:0000256" key="2">
    <source>
        <dbReference type="ARBA" id="ARBA00023125"/>
    </source>
</evidence>
<dbReference type="InterPro" id="IPR009057">
    <property type="entry name" value="Homeodomain-like_sf"/>
</dbReference>
<feature type="region of interest" description="Disordered" evidence="5">
    <location>
        <begin position="189"/>
        <end position="208"/>
    </location>
</feature>
<keyword evidence="8" id="KW-1185">Reference proteome</keyword>
<sequence length="208" mass="22205">MPSLSGRRAEAARNDRTILEAAREVFLRDPTAPMSAVADAAHVGIGALYRRYASKDDLLRTLCGNGLTQFVAIAEQAATVDDPWDAFAGYITAIVEADVHSLTVRLAGTFTTTAELSTLAGRASTLGTALFTRALDAGALRGDLQPNDVTMVFEQLAAIRLDDAGRTAALRRRYLTLLLDALRPAAAATPLPGTAPTPAELGERWRRE</sequence>
<dbReference type="InterPro" id="IPR049445">
    <property type="entry name" value="TetR_SbtR-like_C"/>
</dbReference>
<dbReference type="Pfam" id="PF21597">
    <property type="entry name" value="TetR_C_43"/>
    <property type="match status" value="1"/>
</dbReference>
<keyword evidence="3" id="KW-0804">Transcription</keyword>
<keyword evidence="2 4" id="KW-0238">DNA-binding</keyword>
<name>A0ABN0UJR4_9ACTN</name>
<dbReference type="InterPro" id="IPR001647">
    <property type="entry name" value="HTH_TetR"/>
</dbReference>
<dbReference type="Pfam" id="PF00440">
    <property type="entry name" value="TetR_N"/>
    <property type="match status" value="1"/>
</dbReference>
<dbReference type="Gene3D" id="1.10.357.10">
    <property type="entry name" value="Tetracycline Repressor, domain 2"/>
    <property type="match status" value="1"/>
</dbReference>
<dbReference type="InterPro" id="IPR036271">
    <property type="entry name" value="Tet_transcr_reg_TetR-rel_C_sf"/>
</dbReference>
<dbReference type="PROSITE" id="PS50977">
    <property type="entry name" value="HTH_TETR_2"/>
    <property type="match status" value="1"/>
</dbReference>
<protein>
    <submittedName>
        <fullName evidence="7">TetR/AcrR family transcriptional regulator</fullName>
    </submittedName>
</protein>
<evidence type="ECO:0000256" key="3">
    <source>
        <dbReference type="ARBA" id="ARBA00023163"/>
    </source>
</evidence>
<feature type="domain" description="HTH tetR-type" evidence="6">
    <location>
        <begin position="12"/>
        <end position="70"/>
    </location>
</feature>
<reference evidence="7 8" key="1">
    <citation type="journal article" date="2019" name="Int. J. Syst. Evol. Microbiol.">
        <title>The Global Catalogue of Microorganisms (GCM) 10K type strain sequencing project: providing services to taxonomists for standard genome sequencing and annotation.</title>
        <authorList>
            <consortium name="The Broad Institute Genomics Platform"/>
            <consortium name="The Broad Institute Genome Sequencing Center for Infectious Disease"/>
            <person name="Wu L."/>
            <person name="Ma J."/>
        </authorList>
    </citation>
    <scope>NUCLEOTIDE SEQUENCE [LARGE SCALE GENOMIC DNA]</scope>
    <source>
        <strain evidence="7 8">JCM 10425</strain>
    </source>
</reference>
<dbReference type="PANTHER" id="PTHR30055">
    <property type="entry name" value="HTH-TYPE TRANSCRIPTIONAL REGULATOR RUTR"/>
    <property type="match status" value="1"/>
</dbReference>
<dbReference type="PANTHER" id="PTHR30055:SF234">
    <property type="entry name" value="HTH-TYPE TRANSCRIPTIONAL REGULATOR BETI"/>
    <property type="match status" value="1"/>
</dbReference>
<accession>A0ABN0UJR4</accession>
<dbReference type="SUPFAM" id="SSF48498">
    <property type="entry name" value="Tetracyclin repressor-like, C-terminal domain"/>
    <property type="match status" value="1"/>
</dbReference>
<evidence type="ECO:0000259" key="6">
    <source>
        <dbReference type="PROSITE" id="PS50977"/>
    </source>
</evidence>
<dbReference type="Proteomes" id="UP001500967">
    <property type="component" value="Unassembled WGS sequence"/>
</dbReference>
<dbReference type="RefSeq" id="WP_344650627.1">
    <property type="nucleotide sequence ID" value="NZ_BAAAGX010000016.1"/>
</dbReference>
<dbReference type="SUPFAM" id="SSF46689">
    <property type="entry name" value="Homeodomain-like"/>
    <property type="match status" value="1"/>
</dbReference>
<keyword evidence="1" id="KW-0805">Transcription regulation</keyword>
<dbReference type="EMBL" id="BAAAGX010000016">
    <property type="protein sequence ID" value="GAA0252940.1"/>
    <property type="molecule type" value="Genomic_DNA"/>
</dbReference>
<evidence type="ECO:0000256" key="1">
    <source>
        <dbReference type="ARBA" id="ARBA00023015"/>
    </source>
</evidence>
<gene>
    <name evidence="7" type="ORF">GCM10009539_42640</name>
</gene>
<evidence type="ECO:0000313" key="8">
    <source>
        <dbReference type="Proteomes" id="UP001500967"/>
    </source>
</evidence>
<dbReference type="InterPro" id="IPR050109">
    <property type="entry name" value="HTH-type_TetR-like_transc_reg"/>
</dbReference>
<evidence type="ECO:0000256" key="5">
    <source>
        <dbReference type="SAM" id="MobiDB-lite"/>
    </source>
</evidence>
<evidence type="ECO:0000256" key="4">
    <source>
        <dbReference type="PROSITE-ProRule" id="PRU00335"/>
    </source>
</evidence>
<feature type="compositionally biased region" description="Low complexity" evidence="5">
    <location>
        <begin position="189"/>
        <end position="199"/>
    </location>
</feature>
<evidence type="ECO:0000313" key="7">
    <source>
        <dbReference type="EMBL" id="GAA0252940.1"/>
    </source>
</evidence>
<organism evidence="7 8">
    <name type="scientific">Cryptosporangium japonicum</name>
    <dbReference type="NCBI Taxonomy" id="80872"/>
    <lineage>
        <taxon>Bacteria</taxon>
        <taxon>Bacillati</taxon>
        <taxon>Actinomycetota</taxon>
        <taxon>Actinomycetes</taxon>
        <taxon>Cryptosporangiales</taxon>
        <taxon>Cryptosporangiaceae</taxon>
        <taxon>Cryptosporangium</taxon>
    </lineage>
</organism>
<proteinExistence type="predicted"/>